<feature type="domain" description="PrcB C-terminal" evidence="1">
    <location>
        <begin position="77"/>
        <end position="131"/>
    </location>
</feature>
<evidence type="ECO:0000313" key="3">
    <source>
        <dbReference type="Proteomes" id="UP001203342"/>
    </source>
</evidence>
<keyword evidence="2" id="KW-0645">Protease</keyword>
<proteinExistence type="predicted"/>
<dbReference type="GO" id="GO:0006508">
    <property type="term" value="P:proteolysis"/>
    <property type="evidence" value="ECO:0007669"/>
    <property type="project" value="UniProtKB-KW"/>
</dbReference>
<dbReference type="GO" id="GO:0008233">
    <property type="term" value="F:peptidase activity"/>
    <property type="evidence" value="ECO:0007669"/>
    <property type="project" value="UniProtKB-KW"/>
</dbReference>
<evidence type="ECO:0000259" key="1">
    <source>
        <dbReference type="Pfam" id="PF14343"/>
    </source>
</evidence>
<gene>
    <name evidence="2" type="ORF">NAT47_07620</name>
</gene>
<accession>A0ABT0THF7</accession>
<keyword evidence="3" id="KW-1185">Reference proteome</keyword>
<protein>
    <submittedName>
        <fullName evidence="2">Protease complex subunit PrcB family protein</fullName>
    </submittedName>
</protein>
<dbReference type="Proteomes" id="UP001203342">
    <property type="component" value="Unassembled WGS sequence"/>
</dbReference>
<dbReference type="InterPro" id="IPR025748">
    <property type="entry name" value="PrcB_C_dom"/>
</dbReference>
<organism evidence="2 3">
    <name type="scientific">Flavobacterium fragile</name>
    <dbReference type="NCBI Taxonomy" id="2949085"/>
    <lineage>
        <taxon>Bacteria</taxon>
        <taxon>Pseudomonadati</taxon>
        <taxon>Bacteroidota</taxon>
        <taxon>Flavobacteriia</taxon>
        <taxon>Flavobacteriales</taxon>
        <taxon>Flavobacteriaceae</taxon>
        <taxon>Flavobacterium</taxon>
    </lineage>
</organism>
<dbReference type="RefSeq" id="WP_250581804.1">
    <property type="nucleotide sequence ID" value="NZ_JAMLJN010000005.1"/>
</dbReference>
<evidence type="ECO:0000313" key="2">
    <source>
        <dbReference type="EMBL" id="MCL9770282.1"/>
    </source>
</evidence>
<comment type="caution">
    <text evidence="2">The sequence shown here is derived from an EMBL/GenBank/DDBJ whole genome shotgun (WGS) entry which is preliminary data.</text>
</comment>
<reference evidence="2 3" key="1">
    <citation type="submission" date="2022-05" db="EMBL/GenBank/DDBJ databases">
        <title>Flavobacterium sp., isolated from activated sludge.</title>
        <authorList>
            <person name="Ran Q."/>
        </authorList>
    </citation>
    <scope>NUCLEOTIDE SEQUENCE [LARGE SCALE GENOMIC DNA]</scope>
    <source>
        <strain evidence="2 3">HXWNR69</strain>
    </source>
</reference>
<dbReference type="Pfam" id="PF14343">
    <property type="entry name" value="PrcB_C"/>
    <property type="match status" value="1"/>
</dbReference>
<dbReference type="EMBL" id="JAMLJN010000005">
    <property type="protein sequence ID" value="MCL9770282.1"/>
    <property type="molecule type" value="Genomic_DNA"/>
</dbReference>
<name>A0ABT0THF7_9FLAO</name>
<sequence>MIKVIPLLFLILSCSSLKNTPDTDFSILYAKEFGGSEKSGFLLIENNESYIKFIESLKLDESEYANFLKVDFKKNNVIVLFQGQKMSGGYAINIESVQNDNKTIIVKKKETGPQKGELATTAITTPYCIALIPKGNKTIIE</sequence>
<keyword evidence="2" id="KW-0378">Hydrolase</keyword>